<evidence type="ECO:0000313" key="3">
    <source>
        <dbReference type="Proteomes" id="UP000179734"/>
    </source>
</evidence>
<dbReference type="GO" id="GO:0008999">
    <property type="term" value="F:protein-N-terminal-alanine acetyltransferase activity"/>
    <property type="evidence" value="ECO:0007669"/>
    <property type="project" value="TreeGrafter"/>
</dbReference>
<dbReference type="AlphaFoldDB" id="A0A1S1NMN8"/>
<proteinExistence type="predicted"/>
<dbReference type="PROSITE" id="PS51186">
    <property type="entry name" value="GNAT"/>
    <property type="match status" value="2"/>
</dbReference>
<organism evidence="2 3">
    <name type="scientific">Mycobacterium talmoniae</name>
    <dbReference type="NCBI Taxonomy" id="1858794"/>
    <lineage>
        <taxon>Bacteria</taxon>
        <taxon>Bacillati</taxon>
        <taxon>Actinomycetota</taxon>
        <taxon>Actinomycetes</taxon>
        <taxon>Mycobacteriales</taxon>
        <taxon>Mycobacteriaceae</taxon>
        <taxon>Mycobacterium</taxon>
    </lineage>
</organism>
<name>A0A1S1NMN8_9MYCO</name>
<comment type="caution">
    <text evidence="2">The sequence shown here is derived from an EMBL/GenBank/DDBJ whole genome shotgun (WGS) entry which is preliminary data.</text>
</comment>
<feature type="domain" description="N-acetyltransferase" evidence="1">
    <location>
        <begin position="15"/>
        <end position="180"/>
    </location>
</feature>
<keyword evidence="3" id="KW-1185">Reference proteome</keyword>
<evidence type="ECO:0000259" key="1">
    <source>
        <dbReference type="PROSITE" id="PS51186"/>
    </source>
</evidence>
<dbReference type="RefSeq" id="WP_071021558.1">
    <property type="nucleotide sequence ID" value="NZ_MLQM01000009.1"/>
</dbReference>
<accession>A0A1S1NMN8</accession>
<dbReference type="EMBL" id="MLQM01000009">
    <property type="protein sequence ID" value="OHV06039.1"/>
    <property type="molecule type" value="Genomic_DNA"/>
</dbReference>
<dbReference type="InterPro" id="IPR016181">
    <property type="entry name" value="Acyl_CoA_acyltransferase"/>
</dbReference>
<dbReference type="Pfam" id="PF13302">
    <property type="entry name" value="Acetyltransf_3"/>
    <property type="match status" value="1"/>
</dbReference>
<dbReference type="PANTHER" id="PTHR43441">
    <property type="entry name" value="RIBOSOMAL-PROTEIN-SERINE ACETYLTRANSFERASE"/>
    <property type="match status" value="1"/>
</dbReference>
<sequence>MQLPPEPELTDGPDLLLRRYRPMDLGGVMAQCQDPEFQRWTSIPVPYNESDAAEFLSAVAEGWRAGTRAAWAVVHQGRYAGCVDLRLDGVDGAELSFGLGPWARGTGVMTRALRLTLAWAFNELNLKVVHWRATVGNWPARGAVARCGLKVEGTVRGLIAQRGKRHDGWIGSVRRGDFLTGGPRRVRAGTISPIRAEPVSHPDPRTVTIREAVDADLDAVLAVAASDMGDHGAYLRGEFGNSRVLLAVDGPTIAGFLVWNRGLVTVPFVSLVVVAAAYRRRGVAAQLFDAVEQACPGRRLLTSTKLSNECARRFLEHRGYRRSGELALDSRDPDVFYQLTRGDGAVA</sequence>
<dbReference type="Gene3D" id="3.40.630.30">
    <property type="match status" value="2"/>
</dbReference>
<protein>
    <recommendedName>
        <fullName evidence="1">N-acetyltransferase domain-containing protein</fullName>
    </recommendedName>
</protein>
<dbReference type="GO" id="GO:1990189">
    <property type="term" value="F:protein N-terminal-serine acetyltransferase activity"/>
    <property type="evidence" value="ECO:0007669"/>
    <property type="project" value="TreeGrafter"/>
</dbReference>
<dbReference type="Pfam" id="PF00583">
    <property type="entry name" value="Acetyltransf_1"/>
    <property type="match status" value="1"/>
</dbReference>
<dbReference type="SUPFAM" id="SSF55729">
    <property type="entry name" value="Acyl-CoA N-acyltransferases (Nat)"/>
    <property type="match status" value="2"/>
</dbReference>
<feature type="domain" description="N-acetyltransferase" evidence="1">
    <location>
        <begin position="207"/>
        <end position="342"/>
    </location>
</feature>
<dbReference type="GO" id="GO:0005737">
    <property type="term" value="C:cytoplasm"/>
    <property type="evidence" value="ECO:0007669"/>
    <property type="project" value="TreeGrafter"/>
</dbReference>
<reference evidence="2 3" key="1">
    <citation type="submission" date="2016-10" db="EMBL/GenBank/DDBJ databases">
        <title>Genome sequence of Mycobacterium talmonii.</title>
        <authorList>
            <person name="Greninger A.L."/>
            <person name="Elliott B."/>
            <person name="Vasireddy S."/>
            <person name="Vasireddy R."/>
        </authorList>
    </citation>
    <scope>NUCLEOTIDE SEQUENCE [LARGE SCALE GENOMIC DNA]</scope>
    <source>
        <strain evidence="3">NE-TNMC-100812</strain>
    </source>
</reference>
<dbReference type="CDD" id="cd04301">
    <property type="entry name" value="NAT_SF"/>
    <property type="match status" value="1"/>
</dbReference>
<dbReference type="Proteomes" id="UP000179734">
    <property type="component" value="Unassembled WGS sequence"/>
</dbReference>
<dbReference type="InterPro" id="IPR000182">
    <property type="entry name" value="GNAT_dom"/>
</dbReference>
<dbReference type="PANTHER" id="PTHR43441:SF10">
    <property type="entry name" value="ACETYLTRANSFERASE"/>
    <property type="match status" value="1"/>
</dbReference>
<dbReference type="InterPro" id="IPR051908">
    <property type="entry name" value="Ribosomal_N-acetyltransferase"/>
</dbReference>
<gene>
    <name evidence="2" type="ORF">BKN37_03550</name>
</gene>
<evidence type="ECO:0000313" key="2">
    <source>
        <dbReference type="EMBL" id="OHV06039.1"/>
    </source>
</evidence>